<dbReference type="GO" id="GO:0005524">
    <property type="term" value="F:ATP binding"/>
    <property type="evidence" value="ECO:0007669"/>
    <property type="project" value="UniProtKB-KW"/>
</dbReference>
<gene>
    <name evidence="7" type="ORF">THAPSDRAFT_29651</name>
</gene>
<dbReference type="PROSITE" id="PS50011">
    <property type="entry name" value="PROTEIN_KINASE_DOM"/>
    <property type="match status" value="1"/>
</dbReference>
<proteinExistence type="predicted"/>
<evidence type="ECO:0000256" key="2">
    <source>
        <dbReference type="ARBA" id="ARBA00022679"/>
    </source>
</evidence>
<dbReference type="CDD" id="cd05117">
    <property type="entry name" value="STKc_CAMK"/>
    <property type="match status" value="1"/>
</dbReference>
<dbReference type="eggNOG" id="KOG0032">
    <property type="taxonomic scope" value="Eukaryota"/>
</dbReference>
<dbReference type="GO" id="GO:0005737">
    <property type="term" value="C:cytoplasm"/>
    <property type="evidence" value="ECO:0000318"/>
    <property type="project" value="GO_Central"/>
</dbReference>
<organism evidence="7 8">
    <name type="scientific">Thalassiosira pseudonana</name>
    <name type="common">Marine diatom</name>
    <name type="synonym">Cyclotella nana</name>
    <dbReference type="NCBI Taxonomy" id="35128"/>
    <lineage>
        <taxon>Eukaryota</taxon>
        <taxon>Sar</taxon>
        <taxon>Stramenopiles</taxon>
        <taxon>Ochrophyta</taxon>
        <taxon>Bacillariophyta</taxon>
        <taxon>Coscinodiscophyceae</taxon>
        <taxon>Thalassiosirophycidae</taxon>
        <taxon>Thalassiosirales</taxon>
        <taxon>Thalassiosiraceae</taxon>
        <taxon>Thalassiosira</taxon>
    </lineage>
</organism>
<evidence type="ECO:0000313" key="7">
    <source>
        <dbReference type="EMBL" id="EED89591.1"/>
    </source>
</evidence>
<evidence type="ECO:0000256" key="3">
    <source>
        <dbReference type="ARBA" id="ARBA00022741"/>
    </source>
</evidence>
<keyword evidence="4" id="KW-0418">Kinase</keyword>
<dbReference type="GO" id="GO:0035556">
    <property type="term" value="P:intracellular signal transduction"/>
    <property type="evidence" value="ECO:0000318"/>
    <property type="project" value="GO_Central"/>
</dbReference>
<accession>B8C9Y5</accession>
<dbReference type="PaxDb" id="35128-Thaps29651"/>
<dbReference type="Gene3D" id="1.10.510.10">
    <property type="entry name" value="Transferase(Phosphotransferase) domain 1"/>
    <property type="match status" value="1"/>
</dbReference>
<dbReference type="Pfam" id="PF00069">
    <property type="entry name" value="Pkinase"/>
    <property type="match status" value="1"/>
</dbReference>
<dbReference type="InterPro" id="IPR000719">
    <property type="entry name" value="Prot_kinase_dom"/>
</dbReference>
<keyword evidence="3" id="KW-0547">Nucleotide-binding</keyword>
<dbReference type="InterPro" id="IPR050205">
    <property type="entry name" value="CDPK_Ser/Thr_kinases"/>
</dbReference>
<evidence type="ECO:0000256" key="5">
    <source>
        <dbReference type="ARBA" id="ARBA00022840"/>
    </source>
</evidence>
<dbReference type="RefSeq" id="XP_002293130.1">
    <property type="nucleotide sequence ID" value="XM_002293094.1"/>
</dbReference>
<dbReference type="KEGG" id="tps:THAPSDRAFT_29651"/>
<keyword evidence="8" id="KW-1185">Reference proteome</keyword>
<dbReference type="SUPFAM" id="SSF56112">
    <property type="entry name" value="Protein kinase-like (PK-like)"/>
    <property type="match status" value="1"/>
</dbReference>
<dbReference type="GO" id="GO:0009931">
    <property type="term" value="F:calcium-dependent protein serine/threonine kinase activity"/>
    <property type="evidence" value="ECO:0000318"/>
    <property type="project" value="GO_Central"/>
</dbReference>
<dbReference type="GO" id="GO:0005516">
    <property type="term" value="F:calmodulin binding"/>
    <property type="evidence" value="ECO:0000318"/>
    <property type="project" value="GO_Central"/>
</dbReference>
<evidence type="ECO:0000256" key="4">
    <source>
        <dbReference type="ARBA" id="ARBA00022777"/>
    </source>
</evidence>
<evidence type="ECO:0000313" key="8">
    <source>
        <dbReference type="Proteomes" id="UP000001449"/>
    </source>
</evidence>
<dbReference type="InterPro" id="IPR011009">
    <property type="entry name" value="Kinase-like_dom_sf"/>
</dbReference>
<dbReference type="SMART" id="SM00220">
    <property type="entry name" value="S_TKc"/>
    <property type="match status" value="1"/>
</dbReference>
<keyword evidence="2" id="KW-0808">Transferase</keyword>
<dbReference type="InParanoid" id="B8C9Y5"/>
<dbReference type="InterPro" id="IPR008271">
    <property type="entry name" value="Ser/Thr_kinase_AS"/>
</dbReference>
<dbReference type="GeneID" id="7443235"/>
<dbReference type="FunFam" id="1.10.510.10:FF:000475">
    <property type="entry name" value="Calcium-dependent protein kinase 5"/>
    <property type="match status" value="1"/>
</dbReference>
<dbReference type="GO" id="GO:0005634">
    <property type="term" value="C:nucleus"/>
    <property type="evidence" value="ECO:0000318"/>
    <property type="project" value="GO_Central"/>
</dbReference>
<dbReference type="GO" id="GO:0004683">
    <property type="term" value="F:calcium/calmodulin-dependent protein kinase activity"/>
    <property type="evidence" value="ECO:0000318"/>
    <property type="project" value="GO_Central"/>
</dbReference>
<dbReference type="HOGENOM" id="CLU_000288_63_0_1"/>
<evidence type="ECO:0000256" key="1">
    <source>
        <dbReference type="ARBA" id="ARBA00022527"/>
    </source>
</evidence>
<keyword evidence="1" id="KW-0723">Serine/threonine-protein kinase</keyword>
<dbReference type="AlphaFoldDB" id="B8C9Y5"/>
<sequence>MKMVDCYEDCDFVHIVTEQYTGGELFDKIIDNTTKDGCLSEAKAAKIIKSLLESVAYLHEHDIVHRDIKPENILFDSKGEDSDIRLIDFGLSRRHENGEAPMSNPVGTSYYMSPELLKGRYDRATDLWSVGVIAYIVLCGYPPMNGNDDREIFEAIRKGHYSFPSEGWSNKSDEAMDFIKCLLRRDPRKRFTAQEALMHPWLKQSINVVASSGSRRRLSLLRRNRVGMA</sequence>
<dbReference type="EMBL" id="CM000647">
    <property type="protein sequence ID" value="EED89591.1"/>
    <property type="molecule type" value="Genomic_DNA"/>
</dbReference>
<reference evidence="7 8" key="2">
    <citation type="journal article" date="2008" name="Nature">
        <title>The Phaeodactylum genome reveals the evolutionary history of diatom genomes.</title>
        <authorList>
            <person name="Bowler C."/>
            <person name="Allen A.E."/>
            <person name="Badger J.H."/>
            <person name="Grimwood J."/>
            <person name="Jabbari K."/>
            <person name="Kuo A."/>
            <person name="Maheswari U."/>
            <person name="Martens C."/>
            <person name="Maumus F."/>
            <person name="Otillar R.P."/>
            <person name="Rayko E."/>
            <person name="Salamov A."/>
            <person name="Vandepoele K."/>
            <person name="Beszteri B."/>
            <person name="Gruber A."/>
            <person name="Heijde M."/>
            <person name="Katinka M."/>
            <person name="Mock T."/>
            <person name="Valentin K."/>
            <person name="Verret F."/>
            <person name="Berges J.A."/>
            <person name="Brownlee C."/>
            <person name="Cadoret J.P."/>
            <person name="Chiovitti A."/>
            <person name="Choi C.J."/>
            <person name="Coesel S."/>
            <person name="De Martino A."/>
            <person name="Detter J.C."/>
            <person name="Durkin C."/>
            <person name="Falciatore A."/>
            <person name="Fournet J."/>
            <person name="Haruta M."/>
            <person name="Huysman M.J."/>
            <person name="Jenkins B.D."/>
            <person name="Jiroutova K."/>
            <person name="Jorgensen R.E."/>
            <person name="Joubert Y."/>
            <person name="Kaplan A."/>
            <person name="Kroger N."/>
            <person name="Kroth P.G."/>
            <person name="La Roche J."/>
            <person name="Lindquist E."/>
            <person name="Lommer M."/>
            <person name="Martin-Jezequel V."/>
            <person name="Lopez P.J."/>
            <person name="Lucas S."/>
            <person name="Mangogna M."/>
            <person name="McGinnis K."/>
            <person name="Medlin L.K."/>
            <person name="Montsant A."/>
            <person name="Oudot-Le Secq M.P."/>
            <person name="Napoli C."/>
            <person name="Obornik M."/>
            <person name="Parker M.S."/>
            <person name="Petit J.L."/>
            <person name="Porcel B.M."/>
            <person name="Poulsen N."/>
            <person name="Robison M."/>
            <person name="Rychlewski L."/>
            <person name="Rynearson T.A."/>
            <person name="Schmutz J."/>
            <person name="Shapiro H."/>
            <person name="Siaut M."/>
            <person name="Stanley M."/>
            <person name="Sussman M.R."/>
            <person name="Taylor A.R."/>
            <person name="Vardi A."/>
            <person name="von Dassow P."/>
            <person name="Vyverman W."/>
            <person name="Willis A."/>
            <person name="Wyrwicz L.S."/>
            <person name="Rokhsar D.S."/>
            <person name="Weissenbach J."/>
            <person name="Armbrust E.V."/>
            <person name="Green B.R."/>
            <person name="Van de Peer Y."/>
            <person name="Grigoriev I.V."/>
        </authorList>
    </citation>
    <scope>NUCLEOTIDE SEQUENCE [LARGE SCALE GENOMIC DNA]</scope>
    <source>
        <strain evidence="7 8">CCMP1335</strain>
    </source>
</reference>
<reference evidence="7 8" key="1">
    <citation type="journal article" date="2004" name="Science">
        <title>The genome of the diatom Thalassiosira pseudonana: ecology, evolution, and metabolism.</title>
        <authorList>
            <person name="Armbrust E.V."/>
            <person name="Berges J.A."/>
            <person name="Bowler C."/>
            <person name="Green B.R."/>
            <person name="Martinez D."/>
            <person name="Putnam N.H."/>
            <person name="Zhou S."/>
            <person name="Allen A.E."/>
            <person name="Apt K.E."/>
            <person name="Bechner M."/>
            <person name="Brzezinski M.A."/>
            <person name="Chaal B.K."/>
            <person name="Chiovitti A."/>
            <person name="Davis A.K."/>
            <person name="Demarest M.S."/>
            <person name="Detter J.C."/>
            <person name="Glavina T."/>
            <person name="Goodstein D."/>
            <person name="Hadi M.Z."/>
            <person name="Hellsten U."/>
            <person name="Hildebrand M."/>
            <person name="Jenkins B.D."/>
            <person name="Jurka J."/>
            <person name="Kapitonov V.V."/>
            <person name="Kroger N."/>
            <person name="Lau W.W."/>
            <person name="Lane T.W."/>
            <person name="Larimer F.W."/>
            <person name="Lippmeier J.C."/>
            <person name="Lucas S."/>
            <person name="Medina M."/>
            <person name="Montsant A."/>
            <person name="Obornik M."/>
            <person name="Parker M.S."/>
            <person name="Palenik B."/>
            <person name="Pazour G.J."/>
            <person name="Richardson P.M."/>
            <person name="Rynearson T.A."/>
            <person name="Saito M.A."/>
            <person name="Schwartz D.C."/>
            <person name="Thamatrakoln K."/>
            <person name="Valentin K."/>
            <person name="Vardi A."/>
            <person name="Wilkerson F.P."/>
            <person name="Rokhsar D.S."/>
        </authorList>
    </citation>
    <scope>NUCLEOTIDE SEQUENCE [LARGE SCALE GENOMIC DNA]</scope>
    <source>
        <strain evidence="7 8">CCMP1335</strain>
    </source>
</reference>
<evidence type="ECO:0000259" key="6">
    <source>
        <dbReference type="PROSITE" id="PS50011"/>
    </source>
</evidence>
<name>B8C9Y5_THAPS</name>
<dbReference type="OMA" id="APEMICM"/>
<dbReference type="STRING" id="35128.B8C9Y5"/>
<dbReference type="PANTHER" id="PTHR24349">
    <property type="entry name" value="SERINE/THREONINE-PROTEIN KINASE"/>
    <property type="match status" value="1"/>
</dbReference>
<feature type="domain" description="Protein kinase" evidence="6">
    <location>
        <begin position="1"/>
        <end position="202"/>
    </location>
</feature>
<dbReference type="PROSITE" id="PS00108">
    <property type="entry name" value="PROTEIN_KINASE_ST"/>
    <property type="match status" value="1"/>
</dbReference>
<dbReference type="Proteomes" id="UP000001449">
    <property type="component" value="Chromosome 12"/>
</dbReference>
<protein>
    <recommendedName>
        <fullName evidence="6">Protein kinase domain-containing protein</fullName>
    </recommendedName>
</protein>
<keyword evidence="5" id="KW-0067">ATP-binding</keyword>